<accession>A0ABS5S2G7</accession>
<dbReference type="PANTHER" id="PTHR48079">
    <property type="entry name" value="PROTEIN YEEZ"/>
    <property type="match status" value="1"/>
</dbReference>
<dbReference type="Proteomes" id="UP001297092">
    <property type="component" value="Unassembled WGS sequence"/>
</dbReference>
<dbReference type="InterPro" id="IPR036291">
    <property type="entry name" value="NAD(P)-bd_dom_sf"/>
</dbReference>
<dbReference type="InterPro" id="IPR021295">
    <property type="entry name" value="DUF2867"/>
</dbReference>
<dbReference type="Pfam" id="PF11066">
    <property type="entry name" value="DUF2867"/>
    <property type="match status" value="1"/>
</dbReference>
<feature type="transmembrane region" description="Helical" evidence="1">
    <location>
        <begin position="450"/>
        <end position="467"/>
    </location>
</feature>
<keyword evidence="1" id="KW-0812">Transmembrane</keyword>
<evidence type="ECO:0000259" key="2">
    <source>
        <dbReference type="Pfam" id="PF13460"/>
    </source>
</evidence>
<dbReference type="Pfam" id="PF13460">
    <property type="entry name" value="NAD_binding_10"/>
    <property type="match status" value="1"/>
</dbReference>
<feature type="domain" description="NAD(P)-binding" evidence="2">
    <location>
        <begin position="7"/>
        <end position="134"/>
    </location>
</feature>
<evidence type="ECO:0000256" key="1">
    <source>
        <dbReference type="SAM" id="Phobius"/>
    </source>
</evidence>
<proteinExistence type="predicted"/>
<sequence>MKILLTGANGYIGMRLLPELLKAGHDIICCVRDKNRLPLEPETSKKVTVYEIDFAKEPDRTDFPKNIDIAYYLIHSMSGGDKDFTEIEKKSAENFNKYMAETTVNQVIYLSGMVNEDELSKHLSSRKKVEEILYTGNFNLTVLRAGIVVGSGSSSFEIIRDLCEKLPVMIAPKWLKTRIQPIAIRDVISFLTGVLNREECYNKSFDIGGPDVLTYKQMLLKYSEIRDLHLTIISVPFMSPRLSSYWLYFVTSTSYKLAVNLVNSMKTEVVARDNKLQKILKINPITYEEAIKKAFTKIEQNLVISSWKDSMVAGRLSGLKDYIQVPKYGCLKDKKVIKVENPDKVLDNIWAIGGTRGWYYGNFLWKTRGFLDKIVGGVGLRRGRTHSQKIFTGDVIDFWRVLYADRESRRLLLFAEMKLPGEAWLEFCINDKNELIQTATFRPKGLWGRLYWYLMLPFHYFIFGGMIKNITSFQPKELI</sequence>
<evidence type="ECO:0000313" key="3">
    <source>
        <dbReference type="EMBL" id="MBT0607400.1"/>
    </source>
</evidence>
<dbReference type="EMBL" id="JAHCTB010000002">
    <property type="protein sequence ID" value="MBT0607400.1"/>
    <property type="molecule type" value="Genomic_DNA"/>
</dbReference>
<keyword evidence="1" id="KW-0472">Membrane</keyword>
<comment type="caution">
    <text evidence="3">The sequence shown here is derived from an EMBL/GenBank/DDBJ whole genome shotgun (WGS) entry which is preliminary data.</text>
</comment>
<protein>
    <submittedName>
        <fullName evidence="3">DUF2867 domain-containing protein</fullName>
    </submittedName>
</protein>
<dbReference type="SUPFAM" id="SSF51735">
    <property type="entry name" value="NAD(P)-binding Rossmann-fold domains"/>
    <property type="match status" value="1"/>
</dbReference>
<keyword evidence="4" id="KW-1185">Reference proteome</keyword>
<dbReference type="RefSeq" id="WP_214112277.1">
    <property type="nucleotide sequence ID" value="NZ_JAHCTB010000002.1"/>
</dbReference>
<dbReference type="InterPro" id="IPR016040">
    <property type="entry name" value="NAD(P)-bd_dom"/>
</dbReference>
<dbReference type="PANTHER" id="PTHR48079:SF6">
    <property type="entry name" value="NAD(P)-BINDING DOMAIN-CONTAINING PROTEIN-RELATED"/>
    <property type="match status" value="1"/>
</dbReference>
<reference evidence="3 4" key="1">
    <citation type="submission" date="2021-05" db="EMBL/GenBank/DDBJ databases">
        <title>Aequorivita echinoideorum JCM 30378 genome.</title>
        <authorList>
            <person name="Zhang H."/>
            <person name="Li C."/>
        </authorList>
    </citation>
    <scope>NUCLEOTIDE SEQUENCE [LARGE SCALE GENOMIC DNA]</scope>
    <source>
        <strain evidence="3 4">JCM30378</strain>
    </source>
</reference>
<evidence type="ECO:0000313" key="4">
    <source>
        <dbReference type="Proteomes" id="UP001297092"/>
    </source>
</evidence>
<name>A0ABS5S2G7_9FLAO</name>
<dbReference type="InterPro" id="IPR051783">
    <property type="entry name" value="NAD(P)-dependent_oxidoreduct"/>
</dbReference>
<gene>
    <name evidence="3" type="ORF">KIV10_04330</name>
</gene>
<keyword evidence="1" id="KW-1133">Transmembrane helix</keyword>
<organism evidence="3 4">
    <name type="scientific">Aequorivita echinoideorum</name>
    <dbReference type="NCBI Taxonomy" id="1549647"/>
    <lineage>
        <taxon>Bacteria</taxon>
        <taxon>Pseudomonadati</taxon>
        <taxon>Bacteroidota</taxon>
        <taxon>Flavobacteriia</taxon>
        <taxon>Flavobacteriales</taxon>
        <taxon>Flavobacteriaceae</taxon>
        <taxon>Aequorivita</taxon>
    </lineage>
</organism>
<dbReference type="Gene3D" id="3.40.50.720">
    <property type="entry name" value="NAD(P)-binding Rossmann-like Domain"/>
    <property type="match status" value="1"/>
</dbReference>